<dbReference type="InterPro" id="IPR036661">
    <property type="entry name" value="Luciferase-like_sf"/>
</dbReference>
<dbReference type="PANTHER" id="PTHR30137:SF8">
    <property type="entry name" value="BLR5498 PROTEIN"/>
    <property type="match status" value="1"/>
</dbReference>
<dbReference type="RefSeq" id="WP_184868043.1">
    <property type="nucleotide sequence ID" value="NZ_BAAAWY010000101.1"/>
</dbReference>
<keyword evidence="5" id="KW-1185">Reference proteome</keyword>
<dbReference type="CDD" id="cd00347">
    <property type="entry name" value="Flavin_utilizing_monoxygenases"/>
    <property type="match status" value="1"/>
</dbReference>
<dbReference type="GO" id="GO:0016705">
    <property type="term" value="F:oxidoreductase activity, acting on paired donors, with incorporation or reduction of molecular oxygen"/>
    <property type="evidence" value="ECO:0007669"/>
    <property type="project" value="InterPro"/>
</dbReference>
<organism evidence="4 5">
    <name type="scientific">Kutzneria kofuensis</name>
    <dbReference type="NCBI Taxonomy" id="103725"/>
    <lineage>
        <taxon>Bacteria</taxon>
        <taxon>Bacillati</taxon>
        <taxon>Actinomycetota</taxon>
        <taxon>Actinomycetes</taxon>
        <taxon>Pseudonocardiales</taxon>
        <taxon>Pseudonocardiaceae</taxon>
        <taxon>Kutzneria</taxon>
    </lineage>
</organism>
<dbReference type="SUPFAM" id="SSF51679">
    <property type="entry name" value="Bacterial luciferase-like"/>
    <property type="match status" value="1"/>
</dbReference>
<sequence length="351" mass="38024">MDFSLFYFADDADRDGAESRYRLLLEGAQLADRSGLAAVWTPERHFHRFGGVYPDPAVTGAALATVTERIQIRAGSVVSPLHDPLEVVERWAVVDNLSHGRVGLSLASGWHATDFATRPEAFERRRELVVESVEQIRQLWAGVPVKRTDGGGRTVEVRAFPPPVRGALPLWLTSAGSIETFQAAGRLGVGVLTYLVGHTLAELADKIAAYRAAARAASGDSWAGHVVLMVHVYLDRTMEDAKEAVRGPLRNYLRSSLDLNARSTRRGAGEGTEQMSPADAEALVDRSLAGYFSHHGVFGTVDYAATRADELAGIGVDEMACLIDFGVADEVALASVRRIAELNREFNGEPS</sequence>
<gene>
    <name evidence="4" type="ORF">BJ998_007572</name>
</gene>
<dbReference type="GO" id="GO:0004497">
    <property type="term" value="F:monooxygenase activity"/>
    <property type="evidence" value="ECO:0007669"/>
    <property type="project" value="UniProtKB-KW"/>
</dbReference>
<evidence type="ECO:0000313" key="5">
    <source>
        <dbReference type="Proteomes" id="UP000585638"/>
    </source>
</evidence>
<dbReference type="PANTHER" id="PTHR30137">
    <property type="entry name" value="LUCIFERASE-LIKE MONOOXYGENASE"/>
    <property type="match status" value="1"/>
</dbReference>
<protein>
    <submittedName>
        <fullName evidence="4">Natural product biosynthesis luciferase-like monooxygenase protein</fullName>
    </submittedName>
</protein>
<dbReference type="Pfam" id="PF00296">
    <property type="entry name" value="Bac_luciferase"/>
    <property type="match status" value="1"/>
</dbReference>
<dbReference type="InterPro" id="IPR024011">
    <property type="entry name" value="Biosynth_lucif-like_mOase_dom"/>
</dbReference>
<dbReference type="InterPro" id="IPR011251">
    <property type="entry name" value="Luciferase-like_dom"/>
</dbReference>
<dbReference type="NCBIfam" id="TIGR04020">
    <property type="entry name" value="seco_metab_LLM"/>
    <property type="match status" value="1"/>
</dbReference>
<reference evidence="4 5" key="1">
    <citation type="submission" date="2020-08" db="EMBL/GenBank/DDBJ databases">
        <title>Sequencing the genomes of 1000 actinobacteria strains.</title>
        <authorList>
            <person name="Klenk H.-P."/>
        </authorList>
    </citation>
    <scope>NUCLEOTIDE SEQUENCE [LARGE SCALE GENOMIC DNA]</scope>
    <source>
        <strain evidence="4 5">DSM 43851</strain>
    </source>
</reference>
<name>A0A7W9NLE2_9PSEU</name>
<comment type="caution">
    <text evidence="4">The sequence shown here is derived from an EMBL/GenBank/DDBJ whole genome shotgun (WGS) entry which is preliminary data.</text>
</comment>
<keyword evidence="2 4" id="KW-0503">Monooxygenase</keyword>
<evidence type="ECO:0000256" key="1">
    <source>
        <dbReference type="ARBA" id="ARBA00023002"/>
    </source>
</evidence>
<accession>A0A7W9NLE2</accession>
<dbReference type="GO" id="GO:0005829">
    <property type="term" value="C:cytosol"/>
    <property type="evidence" value="ECO:0007669"/>
    <property type="project" value="TreeGrafter"/>
</dbReference>
<keyword evidence="1" id="KW-0560">Oxidoreductase</keyword>
<dbReference type="EMBL" id="JACHIR010000001">
    <property type="protein sequence ID" value="MBB5896376.1"/>
    <property type="molecule type" value="Genomic_DNA"/>
</dbReference>
<evidence type="ECO:0000259" key="3">
    <source>
        <dbReference type="Pfam" id="PF00296"/>
    </source>
</evidence>
<dbReference type="Gene3D" id="3.20.20.30">
    <property type="entry name" value="Luciferase-like domain"/>
    <property type="match status" value="1"/>
</dbReference>
<evidence type="ECO:0000313" key="4">
    <source>
        <dbReference type="EMBL" id="MBB5896376.1"/>
    </source>
</evidence>
<dbReference type="AlphaFoldDB" id="A0A7W9NLE2"/>
<evidence type="ECO:0000256" key="2">
    <source>
        <dbReference type="ARBA" id="ARBA00023033"/>
    </source>
</evidence>
<dbReference type="Proteomes" id="UP000585638">
    <property type="component" value="Unassembled WGS sequence"/>
</dbReference>
<dbReference type="InterPro" id="IPR050766">
    <property type="entry name" value="Bact_Lucif_Oxidored"/>
</dbReference>
<proteinExistence type="predicted"/>
<feature type="domain" description="Luciferase-like" evidence="3">
    <location>
        <begin position="1"/>
        <end position="317"/>
    </location>
</feature>